<dbReference type="GO" id="GO:0005737">
    <property type="term" value="C:cytoplasm"/>
    <property type="evidence" value="ECO:0007669"/>
    <property type="project" value="TreeGrafter"/>
</dbReference>
<accession>K0SQB8</accession>
<comment type="caution">
    <text evidence="3">The sequence shown here is derived from an EMBL/GenBank/DDBJ whole genome shotgun (WGS) entry which is preliminary data.</text>
</comment>
<dbReference type="Proteomes" id="UP000266841">
    <property type="component" value="Unassembled WGS sequence"/>
</dbReference>
<name>K0SQB8_THAOC</name>
<dbReference type="AlphaFoldDB" id="K0SQB8"/>
<comment type="similarity">
    <text evidence="1">Belongs to the AB hydrolase superfamily. AB hydrolase 2 family.</text>
</comment>
<protein>
    <recommendedName>
        <fullName evidence="2">Phospholipase/carboxylesterase/thioesterase domain-containing protein</fullName>
    </recommendedName>
</protein>
<dbReference type="Gene3D" id="3.40.50.1820">
    <property type="entry name" value="alpha/beta hydrolase"/>
    <property type="match status" value="1"/>
</dbReference>
<organism evidence="3 4">
    <name type="scientific">Thalassiosira oceanica</name>
    <name type="common">Marine diatom</name>
    <dbReference type="NCBI Taxonomy" id="159749"/>
    <lineage>
        <taxon>Eukaryota</taxon>
        <taxon>Sar</taxon>
        <taxon>Stramenopiles</taxon>
        <taxon>Ochrophyta</taxon>
        <taxon>Bacillariophyta</taxon>
        <taxon>Coscinodiscophyceae</taxon>
        <taxon>Thalassiosirophycidae</taxon>
        <taxon>Thalassiosirales</taxon>
        <taxon>Thalassiosiraceae</taxon>
        <taxon>Thalassiosira</taxon>
    </lineage>
</organism>
<dbReference type="OMA" id="WFEEMDY"/>
<dbReference type="GO" id="GO:0008474">
    <property type="term" value="F:palmitoyl-(protein) hydrolase activity"/>
    <property type="evidence" value="ECO:0007669"/>
    <property type="project" value="TreeGrafter"/>
</dbReference>
<evidence type="ECO:0000313" key="3">
    <source>
        <dbReference type="EMBL" id="EJK63181.1"/>
    </source>
</evidence>
<sequence length="388" mass="42209">MTDDASVMGPLPTGLDASVTGVTELELLQPGTVARVEGLLSRTDLNGDLVKIVKKLKSGRVSVTSLDALRPFSVSIKPENLRACASSNDALHFDGDGGEQSVKLEVQGADGRWTDAGPINLIGTAMKKDMSAETLMVMGSNRRAYKYRHSADKIDENLLIFLHGAGDTHAMFDRLGGQMNLPQTATLSISASVQMEVDNGNQGKFVELPFGLGFTWFEEMDYQLTGDVLPPNDSRRVSSLARAVRLMCALLDSLAKTYIPERVFLFGFSSGACLAMESCRAWHESGKLPLGGAICVRGGIRTKSKLEHKKVANHATDVLIMSGSDDATYSVSMAKNESRQHYPDPSKVTVHVQKGKGHEMITSEEEMRVVMNFLSKRLVRRTTMPGIT</sequence>
<proteinExistence type="inferred from homology"/>
<feature type="domain" description="Phospholipase/carboxylesterase/thioesterase" evidence="2">
    <location>
        <begin position="152"/>
        <end position="376"/>
    </location>
</feature>
<dbReference type="OrthoDB" id="437457at2759"/>
<gene>
    <name evidence="3" type="ORF">THAOC_16178</name>
</gene>
<dbReference type="InterPro" id="IPR029058">
    <property type="entry name" value="AB_hydrolase_fold"/>
</dbReference>
<keyword evidence="4" id="KW-1185">Reference proteome</keyword>
<dbReference type="PANTHER" id="PTHR10655">
    <property type="entry name" value="LYSOPHOSPHOLIPASE-RELATED"/>
    <property type="match status" value="1"/>
</dbReference>
<dbReference type="eggNOG" id="ENOG502S7AH">
    <property type="taxonomic scope" value="Eukaryota"/>
</dbReference>
<reference evidence="3 4" key="1">
    <citation type="journal article" date="2012" name="Genome Biol.">
        <title>Genome and low-iron response of an oceanic diatom adapted to chronic iron limitation.</title>
        <authorList>
            <person name="Lommer M."/>
            <person name="Specht M."/>
            <person name="Roy A.S."/>
            <person name="Kraemer L."/>
            <person name="Andreson R."/>
            <person name="Gutowska M.A."/>
            <person name="Wolf J."/>
            <person name="Bergner S.V."/>
            <person name="Schilhabel M.B."/>
            <person name="Klostermeier U.C."/>
            <person name="Beiko R.G."/>
            <person name="Rosenstiel P."/>
            <person name="Hippler M."/>
            <person name="Laroche J."/>
        </authorList>
    </citation>
    <scope>NUCLEOTIDE SEQUENCE [LARGE SCALE GENOMIC DNA]</scope>
    <source>
        <strain evidence="3 4">CCMP1005</strain>
    </source>
</reference>
<dbReference type="PANTHER" id="PTHR10655:SF70">
    <property type="entry name" value="PHOSPHOLIPASE_CARBOXYLESTERASE_THIOESTERASE DOMAIN-CONTAINING PROTEIN"/>
    <property type="match status" value="1"/>
</dbReference>
<evidence type="ECO:0000256" key="1">
    <source>
        <dbReference type="ARBA" id="ARBA00006499"/>
    </source>
</evidence>
<dbReference type="InterPro" id="IPR050565">
    <property type="entry name" value="LYPA1-2/EST-like"/>
</dbReference>
<dbReference type="GO" id="GO:0052689">
    <property type="term" value="F:carboxylic ester hydrolase activity"/>
    <property type="evidence" value="ECO:0007669"/>
    <property type="project" value="TreeGrafter"/>
</dbReference>
<dbReference type="InterPro" id="IPR003140">
    <property type="entry name" value="PLipase/COase/thioEstase"/>
</dbReference>
<evidence type="ECO:0000313" key="4">
    <source>
        <dbReference type="Proteomes" id="UP000266841"/>
    </source>
</evidence>
<dbReference type="Pfam" id="PF02230">
    <property type="entry name" value="Abhydrolase_2"/>
    <property type="match status" value="1"/>
</dbReference>
<dbReference type="SUPFAM" id="SSF53474">
    <property type="entry name" value="alpha/beta-Hydrolases"/>
    <property type="match status" value="1"/>
</dbReference>
<dbReference type="EMBL" id="AGNL01018391">
    <property type="protein sequence ID" value="EJK63181.1"/>
    <property type="molecule type" value="Genomic_DNA"/>
</dbReference>
<evidence type="ECO:0000259" key="2">
    <source>
        <dbReference type="Pfam" id="PF02230"/>
    </source>
</evidence>